<name>A0ABP3G9G8_9BACI</name>
<dbReference type="Proteomes" id="UP001500782">
    <property type="component" value="Unassembled WGS sequence"/>
</dbReference>
<organism evidence="2 3">
    <name type="scientific">Bacillus carboniphilus</name>
    <dbReference type="NCBI Taxonomy" id="86663"/>
    <lineage>
        <taxon>Bacteria</taxon>
        <taxon>Bacillati</taxon>
        <taxon>Bacillota</taxon>
        <taxon>Bacilli</taxon>
        <taxon>Bacillales</taxon>
        <taxon>Bacillaceae</taxon>
        <taxon>Bacillus</taxon>
    </lineage>
</organism>
<proteinExistence type="predicted"/>
<keyword evidence="3" id="KW-1185">Reference proteome</keyword>
<dbReference type="InterPro" id="IPR034660">
    <property type="entry name" value="DinB/YfiT-like"/>
</dbReference>
<evidence type="ECO:0000259" key="1">
    <source>
        <dbReference type="Pfam" id="PF12867"/>
    </source>
</evidence>
<dbReference type="InterPro" id="IPR024775">
    <property type="entry name" value="DinB-like"/>
</dbReference>
<evidence type="ECO:0000313" key="3">
    <source>
        <dbReference type="Proteomes" id="UP001500782"/>
    </source>
</evidence>
<dbReference type="SUPFAM" id="SSF109854">
    <property type="entry name" value="DinB/YfiT-like putative metalloenzymes"/>
    <property type="match status" value="1"/>
</dbReference>
<comment type="caution">
    <text evidence="2">The sequence shown here is derived from an EMBL/GenBank/DDBJ whole genome shotgun (WGS) entry which is preliminary data.</text>
</comment>
<dbReference type="EMBL" id="BAAADJ010000053">
    <property type="protein sequence ID" value="GAA0337926.1"/>
    <property type="molecule type" value="Genomic_DNA"/>
</dbReference>
<dbReference type="RefSeq" id="WP_343800581.1">
    <property type="nucleotide sequence ID" value="NZ_BAAADJ010000053.1"/>
</dbReference>
<accession>A0ABP3G9G8</accession>
<feature type="domain" description="DinB-like" evidence="1">
    <location>
        <begin position="12"/>
        <end position="150"/>
    </location>
</feature>
<sequence length="175" mass="20242">MNFNLKEAIEILERTPVTLEAFLSGLSQGWLTGNEGEGTWNAIEVVDHLIECEKTNFIPRLESMLQDEESRPFPPFDRFAHLNSENEQAIEEKLHEFKTLRKENINKLTALVPSEHQLDMKGEHPAFGEVTARQLISTWTLHDLTHISQIVRVMAERYREDVGPWCEYLGVLNKK</sequence>
<dbReference type="Gene3D" id="1.20.120.450">
    <property type="entry name" value="dinb family like domain"/>
    <property type="match status" value="1"/>
</dbReference>
<evidence type="ECO:0000313" key="2">
    <source>
        <dbReference type="EMBL" id="GAA0337926.1"/>
    </source>
</evidence>
<dbReference type="Pfam" id="PF12867">
    <property type="entry name" value="DinB_2"/>
    <property type="match status" value="1"/>
</dbReference>
<gene>
    <name evidence="2" type="ORF">GCM10008967_30260</name>
</gene>
<reference evidence="3" key="1">
    <citation type="journal article" date="2019" name="Int. J. Syst. Evol. Microbiol.">
        <title>The Global Catalogue of Microorganisms (GCM) 10K type strain sequencing project: providing services to taxonomists for standard genome sequencing and annotation.</title>
        <authorList>
            <consortium name="The Broad Institute Genomics Platform"/>
            <consortium name="The Broad Institute Genome Sequencing Center for Infectious Disease"/>
            <person name="Wu L."/>
            <person name="Ma J."/>
        </authorList>
    </citation>
    <scope>NUCLEOTIDE SEQUENCE [LARGE SCALE GENOMIC DNA]</scope>
    <source>
        <strain evidence="3">JCM 9731</strain>
    </source>
</reference>
<protein>
    <recommendedName>
        <fullName evidence="1">DinB-like domain-containing protein</fullName>
    </recommendedName>
</protein>